<dbReference type="PANTHER" id="PTHR11113">
    <property type="entry name" value="N-ACETYLGLUCOSAMINE-6-PHOSPHATE DEACETYLASE"/>
    <property type="match status" value="1"/>
</dbReference>
<feature type="domain" description="Amidohydrolase-related" evidence="9">
    <location>
        <begin position="42"/>
        <end position="358"/>
    </location>
</feature>
<evidence type="ECO:0000256" key="2">
    <source>
        <dbReference type="ARBA" id="ARBA00022723"/>
    </source>
</evidence>
<feature type="binding site" evidence="7">
    <location>
        <position position="130"/>
    </location>
    <ligand>
        <name>substrate</name>
    </ligand>
</feature>
<dbReference type="SUPFAM" id="SSF51338">
    <property type="entry name" value="Composite domain of metallo-dependent hydrolases"/>
    <property type="match status" value="1"/>
</dbReference>
<keyword evidence="11" id="KW-1185">Reference proteome</keyword>
<dbReference type="AlphaFoldDB" id="A0A5Q2RLK8"/>
<dbReference type="Proteomes" id="UP000334019">
    <property type="component" value="Chromosome"/>
</dbReference>
<comment type="similarity">
    <text evidence="1 5">Belongs to the metallo-dependent hydrolases superfamily. NagA family.</text>
</comment>
<gene>
    <name evidence="10" type="ORF">GH723_09525</name>
</gene>
<reference evidence="10 11" key="1">
    <citation type="submission" date="2019-11" db="EMBL/GenBank/DDBJ databases">
        <authorList>
            <person name="He Y."/>
        </authorList>
    </citation>
    <scope>NUCLEOTIDE SEQUENCE [LARGE SCALE GENOMIC DNA]</scope>
    <source>
        <strain evidence="10 11">SCSIO 58843</strain>
    </source>
</reference>
<dbReference type="GO" id="GO:0006046">
    <property type="term" value="P:N-acetylglucosamine catabolic process"/>
    <property type="evidence" value="ECO:0007669"/>
    <property type="project" value="TreeGrafter"/>
</dbReference>
<dbReference type="InterPro" id="IPR006680">
    <property type="entry name" value="Amidohydro-rel"/>
</dbReference>
<dbReference type="PIRSF" id="PIRSF038994">
    <property type="entry name" value="NagA"/>
    <property type="match status" value="1"/>
</dbReference>
<sequence length="361" mass="36738">MTTIAASHVLWPDGSLAPGVVEVEGGRIVAVGRPTGEVPDRILAPGFVDLQVNGHGDVDVATADGADWDRLDRTLLAQGVTTWLPTLITDEPARRDAAAARVELARCRPGARPDLAGLHLEGPFLTRAGAHDPAALATPTAEALDALPPAAALVTLAPDVAGAVDAIQALRSRGVRVALGHSDATIEDARAAVAAGATLVTHVFNAMSPLHHRAPGLAGFALADDRVAVSVIADLAHVHPTVLRIVARCKPPGGLVLVTDAVAWGAGALGDREVRLVDGVPRLEDGTLAGSALTMDAAVRNLVDAGASDLASALYAASTAPARALGLDDRGTITVGARADLVALDHGVRVEAVWVGGEQAL</sequence>
<feature type="binding site" evidence="7">
    <location>
        <begin position="205"/>
        <end position="206"/>
    </location>
    <ligand>
        <name>substrate</name>
    </ligand>
</feature>
<evidence type="ECO:0000256" key="7">
    <source>
        <dbReference type="PIRSR" id="PIRSR038994-2"/>
    </source>
</evidence>
<keyword evidence="4 5" id="KW-0119">Carbohydrate metabolism</keyword>
<dbReference type="GO" id="GO:0008448">
    <property type="term" value="F:N-acetylglucosamine-6-phosphate deacetylase activity"/>
    <property type="evidence" value="ECO:0007669"/>
    <property type="project" value="InterPro"/>
</dbReference>
<comment type="cofactor">
    <cofactor evidence="8">
        <name>a divalent metal cation</name>
        <dbReference type="ChEBI" id="CHEBI:60240"/>
    </cofactor>
    <text evidence="8">Binds 1 divalent metal cation per subunit.</text>
</comment>
<name>A0A5Q2RLK8_9ACTN</name>
<dbReference type="KEGG" id="atq:GH723_09525"/>
<evidence type="ECO:0000313" key="11">
    <source>
        <dbReference type="Proteomes" id="UP000334019"/>
    </source>
</evidence>
<evidence type="ECO:0000256" key="4">
    <source>
        <dbReference type="ARBA" id="ARBA00023277"/>
    </source>
</evidence>
<dbReference type="PANTHER" id="PTHR11113:SF14">
    <property type="entry name" value="N-ACETYLGLUCOSAMINE-6-PHOSPHATE DEACETYLASE"/>
    <property type="match status" value="1"/>
</dbReference>
<dbReference type="Pfam" id="PF01979">
    <property type="entry name" value="Amidohydro_1"/>
    <property type="match status" value="1"/>
</dbReference>
<keyword evidence="3 5" id="KW-0378">Hydrolase</keyword>
<feature type="binding site" evidence="7">
    <location>
        <begin position="288"/>
        <end position="290"/>
    </location>
    <ligand>
        <name>substrate</name>
    </ligand>
</feature>
<feature type="binding site" evidence="8">
    <location>
        <position position="181"/>
    </location>
    <ligand>
        <name>Zn(2+)</name>
        <dbReference type="ChEBI" id="CHEBI:29105"/>
    </ligand>
</feature>
<evidence type="ECO:0000313" key="10">
    <source>
        <dbReference type="EMBL" id="QGG95316.1"/>
    </source>
</evidence>
<evidence type="ECO:0000256" key="3">
    <source>
        <dbReference type="ARBA" id="ARBA00022801"/>
    </source>
</evidence>
<dbReference type="RefSeq" id="WP_153759424.1">
    <property type="nucleotide sequence ID" value="NZ_CP045851.1"/>
</dbReference>
<evidence type="ECO:0000256" key="8">
    <source>
        <dbReference type="PIRSR" id="PIRSR038994-3"/>
    </source>
</evidence>
<dbReference type="Gene3D" id="2.30.40.10">
    <property type="entry name" value="Urease, subunit C, domain 1"/>
    <property type="match status" value="1"/>
</dbReference>
<feature type="binding site" evidence="7">
    <location>
        <position position="213"/>
    </location>
    <ligand>
        <name>substrate</name>
    </ligand>
</feature>
<dbReference type="GO" id="GO:0046872">
    <property type="term" value="F:metal ion binding"/>
    <property type="evidence" value="ECO:0007669"/>
    <property type="project" value="UniProtKB-KW"/>
</dbReference>
<evidence type="ECO:0000256" key="1">
    <source>
        <dbReference type="ARBA" id="ARBA00010716"/>
    </source>
</evidence>
<feature type="active site" description="Proton donor/acceptor" evidence="6">
    <location>
        <position position="260"/>
    </location>
</feature>
<evidence type="ECO:0000256" key="6">
    <source>
        <dbReference type="PIRSR" id="PIRSR038994-1"/>
    </source>
</evidence>
<keyword evidence="2 8" id="KW-0479">Metal-binding</keyword>
<evidence type="ECO:0000256" key="5">
    <source>
        <dbReference type="PIRNR" id="PIRNR038994"/>
    </source>
</evidence>
<dbReference type="Gene3D" id="3.20.20.140">
    <property type="entry name" value="Metal-dependent hydrolases"/>
    <property type="match status" value="1"/>
</dbReference>
<protein>
    <submittedName>
        <fullName evidence="10">Amidohydrolase family protein</fullName>
    </submittedName>
</protein>
<dbReference type="EMBL" id="CP045851">
    <property type="protein sequence ID" value="QGG95316.1"/>
    <property type="molecule type" value="Genomic_DNA"/>
</dbReference>
<feature type="binding site" evidence="8">
    <location>
        <position position="202"/>
    </location>
    <ligand>
        <name>Zn(2+)</name>
        <dbReference type="ChEBI" id="CHEBI:29105"/>
    </ligand>
</feature>
<evidence type="ECO:0000259" key="9">
    <source>
        <dbReference type="Pfam" id="PF01979"/>
    </source>
</evidence>
<accession>A0A5Q2RLK8</accession>
<dbReference type="InterPro" id="IPR011059">
    <property type="entry name" value="Metal-dep_hydrolase_composite"/>
</dbReference>
<feature type="binding site" evidence="7">
    <location>
        <position position="237"/>
    </location>
    <ligand>
        <name>substrate</name>
    </ligand>
</feature>
<dbReference type="SUPFAM" id="SSF51556">
    <property type="entry name" value="Metallo-dependent hydrolases"/>
    <property type="match status" value="1"/>
</dbReference>
<feature type="binding site" evidence="8">
    <location>
        <position position="121"/>
    </location>
    <ligand>
        <name>Zn(2+)</name>
        <dbReference type="ChEBI" id="CHEBI:29105"/>
    </ligand>
</feature>
<dbReference type="InterPro" id="IPR003764">
    <property type="entry name" value="GlcNAc_6-P_deAcase"/>
</dbReference>
<dbReference type="InterPro" id="IPR032466">
    <property type="entry name" value="Metal_Hydrolase"/>
</dbReference>
<organism evidence="10 11">
    <name type="scientific">Actinomarinicola tropica</name>
    <dbReference type="NCBI Taxonomy" id="2789776"/>
    <lineage>
        <taxon>Bacteria</taxon>
        <taxon>Bacillati</taxon>
        <taxon>Actinomycetota</taxon>
        <taxon>Acidimicrobiia</taxon>
        <taxon>Acidimicrobiales</taxon>
        <taxon>Iamiaceae</taxon>
        <taxon>Actinomarinicola</taxon>
    </lineage>
</organism>
<proteinExistence type="inferred from homology"/>